<proteinExistence type="predicted"/>
<evidence type="ECO:0000313" key="3">
    <source>
        <dbReference type="Proteomes" id="UP000298030"/>
    </source>
</evidence>
<name>A0A4Y7SYZ1_COPMI</name>
<dbReference type="EMBL" id="QPFP01000043">
    <property type="protein sequence ID" value="TEB27083.1"/>
    <property type="molecule type" value="Genomic_DNA"/>
</dbReference>
<gene>
    <name evidence="2" type="ORF">FA13DRAFT_1795115</name>
</gene>
<dbReference type="OrthoDB" id="1938591at2759"/>
<sequence>MSDASETFSDDGRDDTHSNAPRDSERPSAEVLAYISRQYRVLMARQNYLCMLNQLMLRIRQGQAMSDEDGAHFEKLLAGQEVESLAQFLDEMEQQPPMPLQRLGRGDGPALNVPTEQHMKGLPSFAYRTIQELRSIGMPEHLVQIIETYRPGLQLLYQRHGYHGLALTMQQAQIALVRPAKFRREAQEAFRHVQPVEIPFEQTVAYGLLLENVYRMTLDVEPKLPVLFTLVKNDDHLGYVQWLVKIVSAIEIQRNRCSQSSPRFILGFKYLRAFETELVRHNVAFSLAMEKTAAARGQRAQQHFPQQQGDREKVESNSDPEIALLSEALGGLSLP</sequence>
<comment type="caution">
    <text evidence="2">The sequence shown here is derived from an EMBL/GenBank/DDBJ whole genome shotgun (WGS) entry which is preliminary data.</text>
</comment>
<feature type="region of interest" description="Disordered" evidence="1">
    <location>
        <begin position="298"/>
        <end position="318"/>
    </location>
</feature>
<dbReference type="Proteomes" id="UP000298030">
    <property type="component" value="Unassembled WGS sequence"/>
</dbReference>
<protein>
    <submittedName>
        <fullName evidence="2">Uncharacterized protein</fullName>
    </submittedName>
</protein>
<evidence type="ECO:0000256" key="1">
    <source>
        <dbReference type="SAM" id="MobiDB-lite"/>
    </source>
</evidence>
<organism evidence="2 3">
    <name type="scientific">Coprinellus micaceus</name>
    <name type="common">Glistening ink-cap mushroom</name>
    <name type="synonym">Coprinus micaceus</name>
    <dbReference type="NCBI Taxonomy" id="71717"/>
    <lineage>
        <taxon>Eukaryota</taxon>
        <taxon>Fungi</taxon>
        <taxon>Dikarya</taxon>
        <taxon>Basidiomycota</taxon>
        <taxon>Agaricomycotina</taxon>
        <taxon>Agaricomycetes</taxon>
        <taxon>Agaricomycetidae</taxon>
        <taxon>Agaricales</taxon>
        <taxon>Agaricineae</taxon>
        <taxon>Psathyrellaceae</taxon>
        <taxon>Coprinellus</taxon>
    </lineage>
</organism>
<accession>A0A4Y7SYZ1</accession>
<reference evidence="2 3" key="1">
    <citation type="journal article" date="2019" name="Nat. Ecol. Evol.">
        <title>Megaphylogeny resolves global patterns of mushroom evolution.</title>
        <authorList>
            <person name="Varga T."/>
            <person name="Krizsan K."/>
            <person name="Foldi C."/>
            <person name="Dima B."/>
            <person name="Sanchez-Garcia M."/>
            <person name="Sanchez-Ramirez S."/>
            <person name="Szollosi G.J."/>
            <person name="Szarkandi J.G."/>
            <person name="Papp V."/>
            <person name="Albert L."/>
            <person name="Andreopoulos W."/>
            <person name="Angelini C."/>
            <person name="Antonin V."/>
            <person name="Barry K.W."/>
            <person name="Bougher N.L."/>
            <person name="Buchanan P."/>
            <person name="Buyck B."/>
            <person name="Bense V."/>
            <person name="Catcheside P."/>
            <person name="Chovatia M."/>
            <person name="Cooper J."/>
            <person name="Damon W."/>
            <person name="Desjardin D."/>
            <person name="Finy P."/>
            <person name="Geml J."/>
            <person name="Haridas S."/>
            <person name="Hughes K."/>
            <person name="Justo A."/>
            <person name="Karasinski D."/>
            <person name="Kautmanova I."/>
            <person name="Kiss B."/>
            <person name="Kocsube S."/>
            <person name="Kotiranta H."/>
            <person name="LaButti K.M."/>
            <person name="Lechner B.E."/>
            <person name="Liimatainen K."/>
            <person name="Lipzen A."/>
            <person name="Lukacs Z."/>
            <person name="Mihaltcheva S."/>
            <person name="Morgado L.N."/>
            <person name="Niskanen T."/>
            <person name="Noordeloos M.E."/>
            <person name="Ohm R.A."/>
            <person name="Ortiz-Santana B."/>
            <person name="Ovrebo C."/>
            <person name="Racz N."/>
            <person name="Riley R."/>
            <person name="Savchenko A."/>
            <person name="Shiryaev A."/>
            <person name="Soop K."/>
            <person name="Spirin V."/>
            <person name="Szebenyi C."/>
            <person name="Tomsovsky M."/>
            <person name="Tulloss R.E."/>
            <person name="Uehling J."/>
            <person name="Grigoriev I.V."/>
            <person name="Vagvolgyi C."/>
            <person name="Papp T."/>
            <person name="Martin F.M."/>
            <person name="Miettinen O."/>
            <person name="Hibbett D.S."/>
            <person name="Nagy L.G."/>
        </authorList>
    </citation>
    <scope>NUCLEOTIDE SEQUENCE [LARGE SCALE GENOMIC DNA]</scope>
    <source>
        <strain evidence="2 3">FP101781</strain>
    </source>
</reference>
<dbReference type="STRING" id="71717.A0A4Y7SYZ1"/>
<dbReference type="AlphaFoldDB" id="A0A4Y7SYZ1"/>
<feature type="compositionally biased region" description="Polar residues" evidence="1">
    <location>
        <begin position="299"/>
        <end position="308"/>
    </location>
</feature>
<evidence type="ECO:0000313" key="2">
    <source>
        <dbReference type="EMBL" id="TEB27083.1"/>
    </source>
</evidence>
<keyword evidence="3" id="KW-1185">Reference proteome</keyword>
<feature type="region of interest" description="Disordered" evidence="1">
    <location>
        <begin position="1"/>
        <end position="27"/>
    </location>
</feature>
<feature type="compositionally biased region" description="Basic and acidic residues" evidence="1">
    <location>
        <begin position="10"/>
        <end position="27"/>
    </location>
</feature>